<evidence type="ECO:0008006" key="4">
    <source>
        <dbReference type="Google" id="ProtNLM"/>
    </source>
</evidence>
<keyword evidence="3" id="KW-1185">Reference proteome</keyword>
<dbReference type="RefSeq" id="WP_121805938.1">
    <property type="nucleotide sequence ID" value="NZ_RDBE01000007.1"/>
</dbReference>
<reference evidence="2 3" key="1">
    <citation type="submission" date="2018-10" db="EMBL/GenBank/DDBJ databases">
        <title>Marmoricola sp. 4Q3S-7 whole genome shotgun sequence.</title>
        <authorList>
            <person name="Li F."/>
        </authorList>
    </citation>
    <scope>NUCLEOTIDE SEQUENCE [LARGE SCALE GENOMIC DNA]</scope>
    <source>
        <strain evidence="2 3">4Q3S-7</strain>
    </source>
</reference>
<keyword evidence="1" id="KW-1133">Transmembrane helix</keyword>
<feature type="transmembrane region" description="Helical" evidence="1">
    <location>
        <begin position="43"/>
        <end position="61"/>
    </location>
</feature>
<accession>A0A3L8P128</accession>
<comment type="caution">
    <text evidence="2">The sequence shown here is derived from an EMBL/GenBank/DDBJ whole genome shotgun (WGS) entry which is preliminary data.</text>
</comment>
<feature type="transmembrane region" description="Helical" evidence="1">
    <location>
        <begin position="136"/>
        <end position="155"/>
    </location>
</feature>
<protein>
    <recommendedName>
        <fullName evidence="4">Signal transduction histidine kinase</fullName>
    </recommendedName>
</protein>
<evidence type="ECO:0000313" key="2">
    <source>
        <dbReference type="EMBL" id="RLV48834.1"/>
    </source>
</evidence>
<feature type="transmembrane region" description="Helical" evidence="1">
    <location>
        <begin position="66"/>
        <end position="87"/>
    </location>
</feature>
<dbReference type="AlphaFoldDB" id="A0A3L8P128"/>
<organism evidence="2 3">
    <name type="scientific">Nocardioides mangrovicus</name>
    <dbReference type="NCBI Taxonomy" id="2478913"/>
    <lineage>
        <taxon>Bacteria</taxon>
        <taxon>Bacillati</taxon>
        <taxon>Actinomycetota</taxon>
        <taxon>Actinomycetes</taxon>
        <taxon>Propionibacteriales</taxon>
        <taxon>Nocardioidaceae</taxon>
        <taxon>Nocardioides</taxon>
    </lineage>
</organism>
<proteinExistence type="predicted"/>
<gene>
    <name evidence="2" type="ORF">D9V37_09500</name>
</gene>
<sequence length="377" mass="39623">MARNADSIRRSDVVLTLVLAALAVVLAVENVHDTGGDIRVDSHSWWMLPASLAVVAPLLVWRRSPLLATTVAAAVMALHILAFGWIARCGSGLPLAWTFCYLVGTRDGVRRSLAGLAGAEVLGALVLAHDSAAGPSLIPVVLLLGVGIWGIGRIVHQRSGLARELEARNAELADLRDARASIEVSSDRARLSAELDALLDTRLRQLSQAAREPVEGSEAVAARLATIETGSRQVLAEMREIVGRLRGAPDGQVVALAPAPSVASLDALLARHARGHGRLVVVGAPRSLPASVELSTYRVVEHLLGVLADDPTTPVEVGLHFGADALELTVSGRLVAGADVRAAVARARERVRLQHGNLTVKLGRGRARVVAQLPVGA</sequence>
<dbReference type="EMBL" id="RDBE01000007">
    <property type="protein sequence ID" value="RLV48834.1"/>
    <property type="molecule type" value="Genomic_DNA"/>
</dbReference>
<name>A0A3L8P128_9ACTN</name>
<dbReference type="OrthoDB" id="3284289at2"/>
<keyword evidence="1" id="KW-0812">Transmembrane</keyword>
<dbReference type="Proteomes" id="UP000281708">
    <property type="component" value="Unassembled WGS sequence"/>
</dbReference>
<evidence type="ECO:0000256" key="1">
    <source>
        <dbReference type="SAM" id="Phobius"/>
    </source>
</evidence>
<evidence type="ECO:0000313" key="3">
    <source>
        <dbReference type="Proteomes" id="UP000281708"/>
    </source>
</evidence>
<keyword evidence="1" id="KW-0472">Membrane</keyword>